<evidence type="ECO:0000259" key="1">
    <source>
        <dbReference type="PROSITE" id="PS50404"/>
    </source>
</evidence>
<dbReference type="PROSITE" id="PS50405">
    <property type="entry name" value="GST_CTER"/>
    <property type="match status" value="1"/>
</dbReference>
<dbReference type="PANTHER" id="PTHR44051:SF8">
    <property type="entry name" value="GLUTATHIONE S-TRANSFERASE GSTA"/>
    <property type="match status" value="1"/>
</dbReference>
<dbReference type="PROSITE" id="PS50404">
    <property type="entry name" value="GST_NTER"/>
    <property type="match status" value="1"/>
</dbReference>
<proteinExistence type="predicted"/>
<dbReference type="InterPro" id="IPR040079">
    <property type="entry name" value="Glutathione_S-Trfase"/>
</dbReference>
<accession>A0ABV7TLT3</accession>
<evidence type="ECO:0000259" key="2">
    <source>
        <dbReference type="PROSITE" id="PS50405"/>
    </source>
</evidence>
<dbReference type="Gene3D" id="3.40.30.10">
    <property type="entry name" value="Glutaredoxin"/>
    <property type="match status" value="1"/>
</dbReference>
<feature type="domain" description="GST C-terminal" evidence="2">
    <location>
        <begin position="85"/>
        <end position="205"/>
    </location>
</feature>
<dbReference type="Proteomes" id="UP001595629">
    <property type="component" value="Unassembled WGS sequence"/>
</dbReference>
<dbReference type="SUPFAM" id="SSF52833">
    <property type="entry name" value="Thioredoxin-like"/>
    <property type="match status" value="1"/>
</dbReference>
<gene>
    <name evidence="3" type="ORF">ACFORG_20570</name>
</gene>
<dbReference type="InterPro" id="IPR010987">
    <property type="entry name" value="Glutathione-S-Trfase_C-like"/>
</dbReference>
<organism evidence="3 4">
    <name type="scientific">Lutimaribacter marinistellae</name>
    <dbReference type="NCBI Taxonomy" id="1820329"/>
    <lineage>
        <taxon>Bacteria</taxon>
        <taxon>Pseudomonadati</taxon>
        <taxon>Pseudomonadota</taxon>
        <taxon>Alphaproteobacteria</taxon>
        <taxon>Rhodobacterales</taxon>
        <taxon>Roseobacteraceae</taxon>
        <taxon>Lutimaribacter</taxon>
    </lineage>
</organism>
<dbReference type="InterPro" id="IPR036282">
    <property type="entry name" value="Glutathione-S-Trfase_C_sf"/>
</dbReference>
<dbReference type="Pfam" id="PF02798">
    <property type="entry name" value="GST_N"/>
    <property type="match status" value="1"/>
</dbReference>
<dbReference type="SUPFAM" id="SSF47616">
    <property type="entry name" value="GST C-terminal domain-like"/>
    <property type="match status" value="1"/>
</dbReference>
<dbReference type="SFLD" id="SFLDG01150">
    <property type="entry name" value="Main.1:_Beta-like"/>
    <property type="match status" value="1"/>
</dbReference>
<dbReference type="EMBL" id="JBHRXI010000044">
    <property type="protein sequence ID" value="MFC3616143.1"/>
    <property type="molecule type" value="Genomic_DNA"/>
</dbReference>
<dbReference type="CDD" id="cd03057">
    <property type="entry name" value="GST_N_Beta"/>
    <property type="match status" value="1"/>
</dbReference>
<dbReference type="InterPro" id="IPR004045">
    <property type="entry name" value="Glutathione_S-Trfase_N"/>
</dbReference>
<dbReference type="PANTHER" id="PTHR44051">
    <property type="entry name" value="GLUTATHIONE S-TRANSFERASE-RELATED"/>
    <property type="match status" value="1"/>
</dbReference>
<dbReference type="SFLD" id="SFLDS00019">
    <property type="entry name" value="Glutathione_Transferase_(cytos"/>
    <property type="match status" value="1"/>
</dbReference>
<feature type="domain" description="GST N-terminal" evidence="1">
    <location>
        <begin position="1"/>
        <end position="80"/>
    </location>
</feature>
<protein>
    <submittedName>
        <fullName evidence="3">Glutathione S-transferase family protein</fullName>
    </submittedName>
</protein>
<dbReference type="Gene3D" id="1.20.1050.10">
    <property type="match status" value="1"/>
</dbReference>
<dbReference type="RefSeq" id="WP_386737449.1">
    <property type="nucleotide sequence ID" value="NZ_JBHRXI010000044.1"/>
</dbReference>
<keyword evidence="4" id="KW-1185">Reference proteome</keyword>
<reference evidence="4" key="1">
    <citation type="journal article" date="2019" name="Int. J. Syst. Evol. Microbiol.">
        <title>The Global Catalogue of Microorganisms (GCM) 10K type strain sequencing project: providing services to taxonomists for standard genome sequencing and annotation.</title>
        <authorList>
            <consortium name="The Broad Institute Genomics Platform"/>
            <consortium name="The Broad Institute Genome Sequencing Center for Infectious Disease"/>
            <person name="Wu L."/>
            <person name="Ma J."/>
        </authorList>
    </citation>
    <scope>NUCLEOTIDE SEQUENCE [LARGE SCALE GENOMIC DNA]</scope>
    <source>
        <strain evidence="4">KCTC 42911</strain>
    </source>
</reference>
<sequence>MFTLYFSKGSSALAPHILLEEIGADYKADERSIPQGAHLTTEFLAVNPKGRVPALLTPDGIITENPAILWYIGEAFPEAELLPTDLYSRARIQELNAYICSTAHVAFAHKGRGQRWSDDPAVIEGMKAKVADNLRECATLVETQYLTGRWALGDTYSISDPYLFLLHRWMKQADLDIAEFPKLNAHRKSMLARDGTMAALSQHGI</sequence>
<comment type="caution">
    <text evidence="3">The sequence shown here is derived from an EMBL/GenBank/DDBJ whole genome shotgun (WGS) entry which is preliminary data.</text>
</comment>
<evidence type="ECO:0000313" key="3">
    <source>
        <dbReference type="EMBL" id="MFC3616143.1"/>
    </source>
</evidence>
<dbReference type="InterPro" id="IPR036249">
    <property type="entry name" value="Thioredoxin-like_sf"/>
</dbReference>
<dbReference type="SFLD" id="SFLDG00358">
    <property type="entry name" value="Main_(cytGST)"/>
    <property type="match status" value="1"/>
</dbReference>
<name>A0ABV7TLT3_9RHOB</name>
<dbReference type="CDD" id="cd03188">
    <property type="entry name" value="GST_C_Beta"/>
    <property type="match status" value="1"/>
</dbReference>
<evidence type="ECO:0000313" key="4">
    <source>
        <dbReference type="Proteomes" id="UP001595629"/>
    </source>
</evidence>